<reference evidence="3" key="1">
    <citation type="submission" date="2016-10" db="EMBL/GenBank/DDBJ databases">
        <authorList>
            <person name="de Groot N.N."/>
        </authorList>
    </citation>
    <scope>NUCLEOTIDE SEQUENCE [LARGE SCALE GENOMIC DNA]</scope>
    <source>
        <strain evidence="3">DSM 1551</strain>
    </source>
</reference>
<gene>
    <name evidence="2" type="ORF">IMSAGC017_00892</name>
    <name evidence="3" type="ORF">SAMN04489758_1443</name>
</gene>
<proteinExistence type="predicted"/>
<sequence length="134" mass="16085">MNKFQNAVYQFMLGRYGSDQFNVFLVILAIVLMILNLFFIRNSFLSAIVWLILIYSLYRIYSRNIYRRRAENDKYLSIIQPIQKRISMIKKNREDHEHKYFLCPECKQTVRVPRGHGKITITCPKCSHKFDKKS</sequence>
<dbReference type="EMBL" id="FOIN01000044">
    <property type="protein sequence ID" value="SET79509.1"/>
    <property type="molecule type" value="Genomic_DNA"/>
</dbReference>
<dbReference type="Proteomes" id="UP000490821">
    <property type="component" value="Unassembled WGS sequence"/>
</dbReference>
<name>A0A1I0H725_9FIRM</name>
<evidence type="ECO:0000313" key="4">
    <source>
        <dbReference type="Proteomes" id="UP000198558"/>
    </source>
</evidence>
<evidence type="ECO:0000313" key="5">
    <source>
        <dbReference type="Proteomes" id="UP000490821"/>
    </source>
</evidence>
<organism evidence="3 4">
    <name type="scientific">Thomasclavelia cocleata</name>
    <dbReference type="NCBI Taxonomy" id="69824"/>
    <lineage>
        <taxon>Bacteria</taxon>
        <taxon>Bacillati</taxon>
        <taxon>Bacillota</taxon>
        <taxon>Erysipelotrichia</taxon>
        <taxon>Erysipelotrichales</taxon>
        <taxon>Coprobacillaceae</taxon>
        <taxon>Thomasclavelia</taxon>
    </lineage>
</organism>
<evidence type="ECO:0000256" key="1">
    <source>
        <dbReference type="SAM" id="Phobius"/>
    </source>
</evidence>
<dbReference type="RefSeq" id="WP_092356219.1">
    <property type="nucleotide sequence ID" value="NZ_BLMI01000099.1"/>
</dbReference>
<keyword evidence="1" id="KW-0812">Transmembrane</keyword>
<feature type="transmembrane region" description="Helical" evidence="1">
    <location>
        <begin position="44"/>
        <end position="61"/>
    </location>
</feature>
<dbReference type="Proteomes" id="UP000198558">
    <property type="component" value="Unassembled WGS sequence"/>
</dbReference>
<evidence type="ECO:0000313" key="3">
    <source>
        <dbReference type="EMBL" id="SET79509.1"/>
    </source>
</evidence>
<protein>
    <submittedName>
        <fullName evidence="3">Uncharacterized protein</fullName>
    </submittedName>
</protein>
<dbReference type="GeneID" id="78289330"/>
<keyword evidence="4" id="KW-1185">Reference proteome</keyword>
<evidence type="ECO:0000313" key="2">
    <source>
        <dbReference type="EMBL" id="GFI40853.1"/>
    </source>
</evidence>
<dbReference type="AlphaFoldDB" id="A0A1I0H725"/>
<reference evidence="2 5" key="3">
    <citation type="journal article" date="2020" name="Microbiome">
        <title>Single-cell genomics of uncultured bacteria reveals dietary fiber responders in the mouse gut microbiota.</title>
        <authorList>
            <person name="Chijiiwa R."/>
            <person name="Hosokawa M."/>
            <person name="Kogawa M."/>
            <person name="Nishikawa Y."/>
            <person name="Ide K."/>
            <person name="Sakanashi C."/>
            <person name="Takahashi K."/>
            <person name="Takeyama H."/>
        </authorList>
    </citation>
    <scope>NUCLEOTIDE SEQUENCE [LARGE SCALE GENOMIC DNA]</scope>
    <source>
        <strain evidence="2">IMSAGC_017</strain>
    </source>
</reference>
<dbReference type="OrthoDB" id="3174166at2"/>
<accession>A0A1I0H725</accession>
<feature type="transmembrane region" description="Helical" evidence="1">
    <location>
        <begin position="21"/>
        <end position="38"/>
    </location>
</feature>
<dbReference type="EMBL" id="BLMI01000099">
    <property type="protein sequence ID" value="GFI40853.1"/>
    <property type="molecule type" value="Genomic_DNA"/>
</dbReference>
<keyword evidence="1" id="KW-1133">Transmembrane helix</keyword>
<reference evidence="4" key="2">
    <citation type="submission" date="2016-10" db="EMBL/GenBank/DDBJ databases">
        <authorList>
            <person name="Varghese N."/>
            <person name="Submissions S."/>
        </authorList>
    </citation>
    <scope>NUCLEOTIDE SEQUENCE [LARGE SCALE GENOMIC DNA]</scope>
    <source>
        <strain evidence="4">DSM 1551</strain>
    </source>
</reference>
<keyword evidence="1" id="KW-0472">Membrane</keyword>